<evidence type="ECO:0000313" key="2">
    <source>
        <dbReference type="EMBL" id="KAJ8878555.1"/>
    </source>
</evidence>
<feature type="compositionally biased region" description="Polar residues" evidence="1">
    <location>
        <begin position="510"/>
        <end position="524"/>
    </location>
</feature>
<sequence length="881" mass="96606">MLNMRCEVVQPQCLHFLKYWQWHVCLFKTRCRLSEALLHRRQVFARRAVWSQRAGDEVTPCHEGDNPVTVLNISQRKHPCKHHPAPKQWGCVGVVVRQLACHLDEPVSSIPGGPFSDFRMSELCRTMSLVCGFSRGSPVFPTLIPALLHPHLVSPESDFSTSMLRAHLISSLIHYVTHSCTVVNSQHVGRGSSRRWRRVRGEDEEGFNDGEGWGKGGGGLDIVCAGGLSGEEAMSADPLRSVGYGSEPRILFYRSKELKRRFRRRLNQSSNSGTKGNVLPNFAYTLVGLGRLMIRLDRFGRLLTTRYREPIRRRNARVGGKRRIPEEARRSAASSVTIPTCEDPRLTRPGIEPGSPRDGHRYTHKTSLPGSNSTEQLTSRPAGAISDGHRYTHKTSLPGSNSTEQLTSRPAGAISDGHRYTHKTSLPGSNSTEQLTSRPAGAISDGHRYTHKTSLPGSNSTEQLTSRPAGAISDGHRYTHKTSLPGSNSTEQLTSRPAGAISDGHRYTHKTSLPGSNSTEQLTSRPAGGHLPGRVHTAARQRHWHDGCIVSQQRFFHGVCTLYSREPLKYEDKGQSFEVEFPAGEVAANRLLLPNLRELPTTGMSDVSFAFVPQDIYHSGRTCTTGRMLGDVIQYVCSTHVYDRECVARGYDLGTTGLRLYNMTNERPANLSLRKRGESAPRIFDDAGPSGINRPLASSIAACRPCDVVSGRSRLLLAHPRRSCRPAASSGMIPTWEGPGVARPGIEPGTVLAERLACTPPTEANPFRSPAGSSPPPPQVFARGTIRTDDAGGSRIFSMIFRPPLPFHSRAGTYSPQSPSSSLKNSLSRAAHVTSLTSVVQVRGKSVISHFAPCRRKGISHQCCKGIHQVTPSPTNPSEEN</sequence>
<reference evidence="2 3" key="1">
    <citation type="submission" date="2023-02" db="EMBL/GenBank/DDBJ databases">
        <title>LHISI_Scaffold_Assembly.</title>
        <authorList>
            <person name="Stuart O.P."/>
            <person name="Cleave R."/>
            <person name="Magrath M.J.L."/>
            <person name="Mikheyev A.S."/>
        </authorList>
    </citation>
    <scope>NUCLEOTIDE SEQUENCE [LARGE SCALE GENOMIC DNA]</scope>
    <source>
        <strain evidence="2">Daus_M_001</strain>
        <tissue evidence="2">Leg muscle</tissue>
    </source>
</reference>
<feature type="compositionally biased region" description="Polar residues" evidence="1">
    <location>
        <begin position="423"/>
        <end position="437"/>
    </location>
</feature>
<organism evidence="2 3">
    <name type="scientific">Dryococelus australis</name>
    <dbReference type="NCBI Taxonomy" id="614101"/>
    <lineage>
        <taxon>Eukaryota</taxon>
        <taxon>Metazoa</taxon>
        <taxon>Ecdysozoa</taxon>
        <taxon>Arthropoda</taxon>
        <taxon>Hexapoda</taxon>
        <taxon>Insecta</taxon>
        <taxon>Pterygota</taxon>
        <taxon>Neoptera</taxon>
        <taxon>Polyneoptera</taxon>
        <taxon>Phasmatodea</taxon>
        <taxon>Verophasmatodea</taxon>
        <taxon>Anareolatae</taxon>
        <taxon>Phasmatidae</taxon>
        <taxon>Eurycanthinae</taxon>
        <taxon>Dryococelus</taxon>
    </lineage>
</organism>
<feature type="compositionally biased region" description="Polar residues" evidence="1">
    <location>
        <begin position="394"/>
        <end position="408"/>
    </location>
</feature>
<comment type="caution">
    <text evidence="2">The sequence shown here is derived from an EMBL/GenBank/DDBJ whole genome shotgun (WGS) entry which is preliminary data.</text>
</comment>
<feature type="compositionally biased region" description="Polar residues" evidence="1">
    <location>
        <begin position="365"/>
        <end position="379"/>
    </location>
</feature>
<name>A0ABQ9H2Q3_9NEOP</name>
<gene>
    <name evidence="2" type="ORF">PR048_019133</name>
</gene>
<feature type="region of interest" description="Disordered" evidence="1">
    <location>
        <begin position="760"/>
        <end position="779"/>
    </location>
</feature>
<proteinExistence type="predicted"/>
<evidence type="ECO:0000313" key="3">
    <source>
        <dbReference type="Proteomes" id="UP001159363"/>
    </source>
</evidence>
<evidence type="ECO:0000256" key="1">
    <source>
        <dbReference type="SAM" id="MobiDB-lite"/>
    </source>
</evidence>
<feature type="compositionally biased region" description="Polar residues" evidence="1">
    <location>
        <begin position="452"/>
        <end position="466"/>
    </location>
</feature>
<protein>
    <submittedName>
        <fullName evidence="2">Uncharacterized protein</fullName>
    </submittedName>
</protein>
<feature type="region of interest" description="Disordered" evidence="1">
    <location>
        <begin position="314"/>
        <end position="533"/>
    </location>
</feature>
<feature type="compositionally biased region" description="Polar residues" evidence="1">
    <location>
        <begin position="481"/>
        <end position="495"/>
    </location>
</feature>
<dbReference type="Proteomes" id="UP001159363">
    <property type="component" value="Chromosome 6"/>
</dbReference>
<keyword evidence="3" id="KW-1185">Reference proteome</keyword>
<dbReference type="EMBL" id="JARBHB010000007">
    <property type="protein sequence ID" value="KAJ8878555.1"/>
    <property type="molecule type" value="Genomic_DNA"/>
</dbReference>
<accession>A0ABQ9H2Q3</accession>